<dbReference type="InterPro" id="IPR001461">
    <property type="entry name" value="Aspartic_peptidase_A1"/>
</dbReference>
<dbReference type="SUPFAM" id="SSF50630">
    <property type="entry name" value="Acid proteases"/>
    <property type="match status" value="1"/>
</dbReference>
<dbReference type="FunFam" id="2.40.70.10:FF:000031">
    <property type="entry name" value="Aspartyl protease AED1"/>
    <property type="match status" value="1"/>
</dbReference>
<dbReference type="InterPro" id="IPR021109">
    <property type="entry name" value="Peptidase_aspartic_dom_sf"/>
</dbReference>
<dbReference type="InterPro" id="IPR032799">
    <property type="entry name" value="TAXi_C"/>
</dbReference>
<feature type="signal peptide" evidence="3">
    <location>
        <begin position="1"/>
        <end position="32"/>
    </location>
</feature>
<dbReference type="Gene3D" id="2.40.70.10">
    <property type="entry name" value="Acid Proteases"/>
    <property type="match status" value="2"/>
</dbReference>
<dbReference type="AlphaFoldDB" id="A0AAV5FH89"/>
<reference evidence="5" key="2">
    <citation type="submission" date="2021-12" db="EMBL/GenBank/DDBJ databases">
        <title>Resequencing data analysis of finger millet.</title>
        <authorList>
            <person name="Hatakeyama M."/>
            <person name="Aluri S."/>
            <person name="Balachadran M.T."/>
            <person name="Sivarajan S.R."/>
            <person name="Poveda L."/>
            <person name="Shimizu-Inatsugi R."/>
            <person name="Schlapbach R."/>
            <person name="Sreeman S.M."/>
            <person name="Shimizu K.K."/>
        </authorList>
    </citation>
    <scope>NUCLEOTIDE SEQUENCE</scope>
</reference>
<dbReference type="InterPro" id="IPR032861">
    <property type="entry name" value="TAXi_N"/>
</dbReference>
<organism evidence="5 6">
    <name type="scientific">Eleusine coracana subsp. coracana</name>
    <dbReference type="NCBI Taxonomy" id="191504"/>
    <lineage>
        <taxon>Eukaryota</taxon>
        <taxon>Viridiplantae</taxon>
        <taxon>Streptophyta</taxon>
        <taxon>Embryophyta</taxon>
        <taxon>Tracheophyta</taxon>
        <taxon>Spermatophyta</taxon>
        <taxon>Magnoliopsida</taxon>
        <taxon>Liliopsida</taxon>
        <taxon>Poales</taxon>
        <taxon>Poaceae</taxon>
        <taxon>PACMAD clade</taxon>
        <taxon>Chloridoideae</taxon>
        <taxon>Cynodonteae</taxon>
        <taxon>Eleusininae</taxon>
        <taxon>Eleusine</taxon>
    </lineage>
</organism>
<name>A0AAV5FH89_ELECO</name>
<accession>A0AAV5FH89</accession>
<comment type="caution">
    <text evidence="5">The sequence shown here is derived from an EMBL/GenBank/DDBJ whole genome shotgun (WGS) entry which is preliminary data.</text>
</comment>
<dbReference type="FunFam" id="2.40.70.10:FF:000013">
    <property type="entry name" value="Aspartyl protease AED1"/>
    <property type="match status" value="1"/>
</dbReference>
<evidence type="ECO:0000256" key="1">
    <source>
        <dbReference type="ARBA" id="ARBA00007447"/>
    </source>
</evidence>
<reference evidence="5" key="1">
    <citation type="journal article" date="2018" name="DNA Res.">
        <title>Multiple hybrid de novo genome assembly of finger millet, an orphan allotetraploid crop.</title>
        <authorList>
            <person name="Hatakeyama M."/>
            <person name="Aluri S."/>
            <person name="Balachadran M.T."/>
            <person name="Sivarajan S.R."/>
            <person name="Patrignani A."/>
            <person name="Gruter S."/>
            <person name="Poveda L."/>
            <person name="Shimizu-Inatsugi R."/>
            <person name="Baeten J."/>
            <person name="Francoijs K.J."/>
            <person name="Nataraja K.N."/>
            <person name="Reddy Y.A.N."/>
            <person name="Phadnis S."/>
            <person name="Ravikumar R.L."/>
            <person name="Schlapbach R."/>
            <person name="Sreeman S.M."/>
            <person name="Shimizu K.K."/>
        </authorList>
    </citation>
    <scope>NUCLEOTIDE SEQUENCE</scope>
</reference>
<dbReference type="Pfam" id="PF14541">
    <property type="entry name" value="TAXi_C"/>
    <property type="match status" value="1"/>
</dbReference>
<proteinExistence type="inferred from homology"/>
<dbReference type="PANTHER" id="PTHR13683:SF750">
    <property type="entry name" value="ASPARTYL PROTEASE AED1"/>
    <property type="match status" value="1"/>
</dbReference>
<keyword evidence="6" id="KW-1185">Reference proteome</keyword>
<feature type="active site" evidence="2">
    <location>
        <position position="363"/>
    </location>
</feature>
<dbReference type="PROSITE" id="PS51767">
    <property type="entry name" value="PEPTIDASE_A1"/>
    <property type="match status" value="1"/>
</dbReference>
<evidence type="ECO:0000256" key="2">
    <source>
        <dbReference type="PIRSR" id="PIRSR601461-1"/>
    </source>
</evidence>
<dbReference type="Pfam" id="PF14543">
    <property type="entry name" value="TAXi_N"/>
    <property type="match status" value="1"/>
</dbReference>
<gene>
    <name evidence="5" type="primary">gb22266</name>
    <name evidence="5" type="ORF">PR202_gb22266</name>
</gene>
<feature type="domain" description="Peptidase A1" evidence="4">
    <location>
        <begin position="142"/>
        <end position="482"/>
    </location>
</feature>
<dbReference type="GO" id="GO:0006508">
    <property type="term" value="P:proteolysis"/>
    <property type="evidence" value="ECO:0007669"/>
    <property type="project" value="InterPro"/>
</dbReference>
<feature type="chain" id="PRO_5043910268" description="Peptidase A1 domain-containing protein" evidence="3">
    <location>
        <begin position="33"/>
        <end position="487"/>
    </location>
</feature>
<evidence type="ECO:0000313" key="5">
    <source>
        <dbReference type="EMBL" id="GJN33645.1"/>
    </source>
</evidence>
<dbReference type="GO" id="GO:0004190">
    <property type="term" value="F:aspartic-type endopeptidase activity"/>
    <property type="evidence" value="ECO:0007669"/>
    <property type="project" value="InterPro"/>
</dbReference>
<protein>
    <recommendedName>
        <fullName evidence="4">Peptidase A1 domain-containing protein</fullName>
    </recommendedName>
</protein>
<evidence type="ECO:0000259" key="4">
    <source>
        <dbReference type="PROSITE" id="PS51767"/>
    </source>
</evidence>
<feature type="active site" evidence="2">
    <location>
        <position position="160"/>
    </location>
</feature>
<dbReference type="PANTHER" id="PTHR13683">
    <property type="entry name" value="ASPARTYL PROTEASES"/>
    <property type="match status" value="1"/>
</dbReference>
<keyword evidence="3" id="KW-0732">Signal</keyword>
<dbReference type="EMBL" id="BQKI01000085">
    <property type="protein sequence ID" value="GJN33645.1"/>
    <property type="molecule type" value="Genomic_DNA"/>
</dbReference>
<evidence type="ECO:0000313" key="6">
    <source>
        <dbReference type="Proteomes" id="UP001054889"/>
    </source>
</evidence>
<dbReference type="Proteomes" id="UP001054889">
    <property type="component" value="Unassembled WGS sequence"/>
</dbReference>
<evidence type="ECO:0000256" key="3">
    <source>
        <dbReference type="SAM" id="SignalP"/>
    </source>
</evidence>
<dbReference type="InterPro" id="IPR033121">
    <property type="entry name" value="PEPTIDASE_A1"/>
</dbReference>
<sequence>MASAASSSPSRGSVLAVVVLAWAAVAPPRSLGASAEIGGPNWHTVSISSLLPSSVCTPAKAASTNTSSVLSVVHRHGPCSPLQSRRDPPSAAEILERDQQRVNSIRRKITGASSAISTSSDASSKGVSVPARLGWSFGSNNYIMPVGLGTPARQLYVEMDSGSDLSWVQCKPCKDCYEQQDPLFDPAHSSTYSSVPCAAKECKDLTSSHNCSSDDTCRYHYLYADQSHTGGHLARDTLTLGPSSDDNKLPGFVFGCGDDDKGTFGKVDGLFGLGRAKISLASQAADRYGAPGFSYCLPSTSSATGYLSLGVTSPPANARFTAMATRSDEPNFYYVDLVGFKVAGRKVEVPASAFTATTGTIVDSGTVFSRLPPRAYAALRSAFVRAMARYNYTRAPALTYLDTCYDFTGRTKHTRIPAVALVFADGTELNLGPRGVLYVASVAQTCLAFAAIEDDFVGILGNAQQKTFAVVYDVANKRIGFGANGCG</sequence>
<comment type="similarity">
    <text evidence="1">Belongs to the peptidase A1 family.</text>
</comment>